<accession>A0A6J7WWB8</accession>
<gene>
    <name evidence="1" type="ORF">UFOVP361_106</name>
</gene>
<dbReference type="EMBL" id="LR798301">
    <property type="protein sequence ID" value="CAB5222306.1"/>
    <property type="molecule type" value="Genomic_DNA"/>
</dbReference>
<proteinExistence type="predicted"/>
<organism evidence="1">
    <name type="scientific">uncultured Caudovirales phage</name>
    <dbReference type="NCBI Taxonomy" id="2100421"/>
    <lineage>
        <taxon>Viruses</taxon>
        <taxon>Duplodnaviria</taxon>
        <taxon>Heunggongvirae</taxon>
        <taxon>Uroviricota</taxon>
        <taxon>Caudoviricetes</taxon>
        <taxon>Peduoviridae</taxon>
        <taxon>Maltschvirus</taxon>
        <taxon>Maltschvirus maltsch</taxon>
    </lineage>
</organism>
<protein>
    <submittedName>
        <fullName evidence="1">Uncharacterized protein</fullName>
    </submittedName>
</protein>
<name>A0A6J7WWB8_9CAUD</name>
<sequence>MSQISISNICGTAEVAEILGIAKQRIHALRKNPEFPQPIVKIAATPIWDRLDIAKWATRKLNIND</sequence>
<evidence type="ECO:0000313" key="1">
    <source>
        <dbReference type="EMBL" id="CAB5222306.1"/>
    </source>
</evidence>
<reference evidence="1" key="1">
    <citation type="submission" date="2020-05" db="EMBL/GenBank/DDBJ databases">
        <authorList>
            <person name="Chiriac C."/>
            <person name="Salcher M."/>
            <person name="Ghai R."/>
            <person name="Kavagutti S V."/>
        </authorList>
    </citation>
    <scope>NUCLEOTIDE SEQUENCE</scope>
</reference>